<evidence type="ECO:0000313" key="1">
    <source>
        <dbReference type="EMBL" id="EEQ34694.1"/>
    </source>
</evidence>
<proteinExistence type="predicted"/>
<dbReference type="Proteomes" id="UP000002035">
    <property type="component" value="Unassembled WGS sequence"/>
</dbReference>
<dbReference type="AlphaFoldDB" id="C5FYU6"/>
<name>C5FYU6_ARTOC</name>
<dbReference type="GeneID" id="9225236"/>
<protein>
    <submittedName>
        <fullName evidence="1">Uncharacterized protein</fullName>
    </submittedName>
</protein>
<dbReference type="VEuPathDB" id="FungiDB:MCYG_07513"/>
<gene>
    <name evidence="1" type="ORF">MCYG_07513</name>
</gene>
<dbReference type="EMBL" id="DS995707">
    <property type="protein sequence ID" value="EEQ34694.1"/>
    <property type="molecule type" value="Genomic_DNA"/>
</dbReference>
<organism evidence="1 2">
    <name type="scientific">Arthroderma otae (strain ATCC MYA-4605 / CBS 113480)</name>
    <name type="common">Microsporum canis</name>
    <dbReference type="NCBI Taxonomy" id="554155"/>
    <lineage>
        <taxon>Eukaryota</taxon>
        <taxon>Fungi</taxon>
        <taxon>Dikarya</taxon>
        <taxon>Ascomycota</taxon>
        <taxon>Pezizomycotina</taxon>
        <taxon>Eurotiomycetes</taxon>
        <taxon>Eurotiomycetidae</taxon>
        <taxon>Onygenales</taxon>
        <taxon>Arthrodermataceae</taxon>
        <taxon>Microsporum</taxon>
    </lineage>
</organism>
<accession>C5FYU6</accession>
<reference evidence="2" key="1">
    <citation type="journal article" date="2012" name="MBio">
        <title>Comparative genome analysis of Trichophyton rubrum and related dermatophytes reveals candidate genes involved in infection.</title>
        <authorList>
            <person name="Martinez D.A."/>
            <person name="Oliver B.G."/>
            <person name="Graeser Y."/>
            <person name="Goldberg J.M."/>
            <person name="Li W."/>
            <person name="Martinez-Rossi N.M."/>
            <person name="Monod M."/>
            <person name="Shelest E."/>
            <person name="Barton R.C."/>
            <person name="Birch E."/>
            <person name="Brakhage A.A."/>
            <person name="Chen Z."/>
            <person name="Gurr S.J."/>
            <person name="Heiman D."/>
            <person name="Heitman J."/>
            <person name="Kosti I."/>
            <person name="Rossi A."/>
            <person name="Saif S."/>
            <person name="Samalova M."/>
            <person name="Saunders C.W."/>
            <person name="Shea T."/>
            <person name="Summerbell R.C."/>
            <person name="Xu J."/>
            <person name="Young S."/>
            <person name="Zeng Q."/>
            <person name="Birren B.W."/>
            <person name="Cuomo C.A."/>
            <person name="White T.C."/>
        </authorList>
    </citation>
    <scope>NUCLEOTIDE SEQUENCE [LARGE SCALE GENOMIC DNA]</scope>
    <source>
        <strain evidence="2">ATCC MYA-4605 / CBS 113480</strain>
    </source>
</reference>
<dbReference type="HOGENOM" id="CLU_2291059_0_0_1"/>
<keyword evidence="2" id="KW-1185">Reference proteome</keyword>
<evidence type="ECO:0000313" key="2">
    <source>
        <dbReference type="Proteomes" id="UP000002035"/>
    </source>
</evidence>
<dbReference type="RefSeq" id="XP_002843730.1">
    <property type="nucleotide sequence ID" value="XM_002843684.1"/>
</dbReference>
<sequence length="101" mass="11682">MGVPVRRQPRLQYELSTYSEIPIVDMEPLSNGFSRVLESPNRCMESRLVPALRGNRQGTVFNRRDGREHYIYGFAYSRPMRPSGSEIRFRKQRGSTENASS</sequence>